<gene>
    <name evidence="3" type="ORF">B0J11DRAFT_544789</name>
</gene>
<proteinExistence type="inferred from homology"/>
<dbReference type="AlphaFoldDB" id="A0A9P9I7H6"/>
<dbReference type="Gene3D" id="3.20.20.80">
    <property type="entry name" value="Glycosidases"/>
    <property type="match status" value="1"/>
</dbReference>
<sequence>MFEKEIPTRAAAARTPTSIFDSHVRETLAGTSLPSKAYHPSPAAWEDQQLYFLLPDRFSNGQEDGALNMEGKPIQGDVKLFTNSDSGNAKLNPDDAKRWEEQGVIFQGGTLKGIESKLGYLKRLGVTALWVGPIFKQVPNDNYLYHGYAVQNFLDIDPHFGTREDLRDLVQTAHEQGIYVILDIILNHSGDVFTYVGGEKRWDGRRFDVEGYRDSTGSPTLPFQPLASANLPKNPQDCAIWPVELQRPENFTREGAISNWDYYPEYIRGDFLSLKDIDLGSADVDNFTPAPALLTLSEVYKYWIAYADLDGYRIDTVKHMGDGPTRYLCTTLHEFASSRGKDNFFLVGEVTGGRAWETVESTGLNAALAVGNIQEKLWRMPKGDANPAEYFDLFRNATYLKKGTNAWMRDKLVTMIDDHDQVWRGGGVKTRFCSDPEGPKLALAAIGLNLTTLGIPCIYYGTEQRFDGKGGSDRYLREAMFGGSFGAFGSKQRHFFDESTSVFQEVGKISKVRQQHIALRRGRQYLREISSNGRDFGVPRILGGKMKSIVAWSRVFADVEIVCAINTDTENSTQAFVTIDGGLHAEGQALNCIYASPSELGQDAPKKVDVLSRNGKAIFLSLPPAGFVCYM</sequence>
<dbReference type="OrthoDB" id="204980at2759"/>
<evidence type="ECO:0000259" key="2">
    <source>
        <dbReference type="SMART" id="SM00642"/>
    </source>
</evidence>
<dbReference type="SUPFAM" id="SSF51445">
    <property type="entry name" value="(Trans)glycosidases"/>
    <property type="match status" value="1"/>
</dbReference>
<comment type="similarity">
    <text evidence="1">Belongs to the glycosyl hydrolase 13 family.</text>
</comment>
<evidence type="ECO:0000256" key="1">
    <source>
        <dbReference type="ARBA" id="ARBA00008061"/>
    </source>
</evidence>
<dbReference type="Pfam" id="PF00128">
    <property type="entry name" value="Alpha-amylase"/>
    <property type="match status" value="1"/>
</dbReference>
<dbReference type="GO" id="GO:0005975">
    <property type="term" value="P:carbohydrate metabolic process"/>
    <property type="evidence" value="ECO:0007669"/>
    <property type="project" value="InterPro"/>
</dbReference>
<dbReference type="PANTHER" id="PTHR10357">
    <property type="entry name" value="ALPHA-AMYLASE FAMILY MEMBER"/>
    <property type="match status" value="1"/>
</dbReference>
<name>A0A9P9I7H6_9PLEO</name>
<dbReference type="InterPro" id="IPR017853">
    <property type="entry name" value="GH"/>
</dbReference>
<dbReference type="InterPro" id="IPR006047">
    <property type="entry name" value="GH13_cat_dom"/>
</dbReference>
<evidence type="ECO:0000313" key="4">
    <source>
        <dbReference type="Proteomes" id="UP000700596"/>
    </source>
</evidence>
<accession>A0A9P9I7H6</accession>
<dbReference type="PANTHER" id="PTHR10357:SF209">
    <property type="entry name" value="PERIPLASMIC ALPHA-AMYLASE"/>
    <property type="match status" value="1"/>
</dbReference>
<feature type="domain" description="Glycosyl hydrolase family 13 catalytic" evidence="2">
    <location>
        <begin position="52"/>
        <end position="513"/>
    </location>
</feature>
<organism evidence="3 4">
    <name type="scientific">Dendryphion nanum</name>
    <dbReference type="NCBI Taxonomy" id="256645"/>
    <lineage>
        <taxon>Eukaryota</taxon>
        <taxon>Fungi</taxon>
        <taxon>Dikarya</taxon>
        <taxon>Ascomycota</taxon>
        <taxon>Pezizomycotina</taxon>
        <taxon>Dothideomycetes</taxon>
        <taxon>Pleosporomycetidae</taxon>
        <taxon>Pleosporales</taxon>
        <taxon>Torulaceae</taxon>
        <taxon>Dendryphion</taxon>
    </lineage>
</organism>
<comment type="caution">
    <text evidence="3">The sequence shown here is derived from an EMBL/GenBank/DDBJ whole genome shotgun (WGS) entry which is preliminary data.</text>
</comment>
<dbReference type="EMBL" id="JAGMWT010000030">
    <property type="protein sequence ID" value="KAH7109862.1"/>
    <property type="molecule type" value="Genomic_DNA"/>
</dbReference>
<reference evidence="3" key="1">
    <citation type="journal article" date="2021" name="Nat. Commun.">
        <title>Genetic determinants of endophytism in the Arabidopsis root mycobiome.</title>
        <authorList>
            <person name="Mesny F."/>
            <person name="Miyauchi S."/>
            <person name="Thiergart T."/>
            <person name="Pickel B."/>
            <person name="Atanasova L."/>
            <person name="Karlsson M."/>
            <person name="Huettel B."/>
            <person name="Barry K.W."/>
            <person name="Haridas S."/>
            <person name="Chen C."/>
            <person name="Bauer D."/>
            <person name="Andreopoulos W."/>
            <person name="Pangilinan J."/>
            <person name="LaButti K."/>
            <person name="Riley R."/>
            <person name="Lipzen A."/>
            <person name="Clum A."/>
            <person name="Drula E."/>
            <person name="Henrissat B."/>
            <person name="Kohler A."/>
            <person name="Grigoriev I.V."/>
            <person name="Martin F.M."/>
            <person name="Hacquard S."/>
        </authorList>
    </citation>
    <scope>NUCLEOTIDE SEQUENCE</scope>
    <source>
        <strain evidence="3">MPI-CAGE-CH-0243</strain>
    </source>
</reference>
<dbReference type="SMART" id="SM00642">
    <property type="entry name" value="Aamy"/>
    <property type="match status" value="1"/>
</dbReference>
<dbReference type="Proteomes" id="UP000700596">
    <property type="component" value="Unassembled WGS sequence"/>
</dbReference>
<dbReference type="CDD" id="cd11352">
    <property type="entry name" value="AmyAc_5"/>
    <property type="match status" value="1"/>
</dbReference>
<evidence type="ECO:0000313" key="3">
    <source>
        <dbReference type="EMBL" id="KAH7109862.1"/>
    </source>
</evidence>
<protein>
    <submittedName>
        <fullName evidence="3">Alpha-amylase</fullName>
    </submittedName>
</protein>
<keyword evidence="4" id="KW-1185">Reference proteome</keyword>